<dbReference type="RefSeq" id="WP_344613292.1">
    <property type="nucleotide sequence ID" value="NZ_BAAARV010000025.1"/>
</dbReference>
<organism evidence="1 2">
    <name type="scientific">Dactylosporangium salmoneum</name>
    <dbReference type="NCBI Taxonomy" id="53361"/>
    <lineage>
        <taxon>Bacteria</taxon>
        <taxon>Bacillati</taxon>
        <taxon>Actinomycetota</taxon>
        <taxon>Actinomycetes</taxon>
        <taxon>Micromonosporales</taxon>
        <taxon>Micromonosporaceae</taxon>
        <taxon>Dactylosporangium</taxon>
    </lineage>
</organism>
<evidence type="ECO:0000313" key="1">
    <source>
        <dbReference type="EMBL" id="GAA2346558.1"/>
    </source>
</evidence>
<name>A0ABP5T6K9_9ACTN</name>
<dbReference type="EMBL" id="BAAARV010000025">
    <property type="protein sequence ID" value="GAA2346558.1"/>
    <property type="molecule type" value="Genomic_DNA"/>
</dbReference>
<protein>
    <submittedName>
        <fullName evidence="1">Uncharacterized protein</fullName>
    </submittedName>
</protein>
<proteinExistence type="predicted"/>
<gene>
    <name evidence="1" type="ORF">GCM10010170_033420</name>
</gene>
<comment type="caution">
    <text evidence="1">The sequence shown here is derived from an EMBL/GenBank/DDBJ whole genome shotgun (WGS) entry which is preliminary data.</text>
</comment>
<keyword evidence="2" id="KW-1185">Reference proteome</keyword>
<reference evidence="2" key="1">
    <citation type="journal article" date="2019" name="Int. J. Syst. Evol. Microbiol.">
        <title>The Global Catalogue of Microorganisms (GCM) 10K type strain sequencing project: providing services to taxonomists for standard genome sequencing and annotation.</title>
        <authorList>
            <consortium name="The Broad Institute Genomics Platform"/>
            <consortium name="The Broad Institute Genome Sequencing Center for Infectious Disease"/>
            <person name="Wu L."/>
            <person name="Ma J."/>
        </authorList>
    </citation>
    <scope>NUCLEOTIDE SEQUENCE [LARGE SCALE GENOMIC DNA]</scope>
    <source>
        <strain evidence="2">JCM 3272</strain>
    </source>
</reference>
<accession>A0ABP5T6K9</accession>
<evidence type="ECO:0000313" key="2">
    <source>
        <dbReference type="Proteomes" id="UP001501444"/>
    </source>
</evidence>
<dbReference type="Proteomes" id="UP001501444">
    <property type="component" value="Unassembled WGS sequence"/>
</dbReference>
<sequence>MSGADRYHDTLLTLGAIHKASKETALTVDQQIAVAQVEATLAVAAAVALGVVTPFVGDSQDVTDWARLVASDAVPGGARRQAPALPGYWPPQLGDMWEDGSGDRWVSESSGSLVRLADRAERDPAQALRKLGPWRLKWRPSKSAKQDEAPV</sequence>